<accession>A0AAE4C799</accession>
<dbReference type="InterPro" id="IPR003374">
    <property type="entry name" value="ApbE-like_sf"/>
</dbReference>
<evidence type="ECO:0000256" key="3">
    <source>
        <dbReference type="ARBA" id="ARBA00016337"/>
    </source>
</evidence>
<keyword evidence="4" id="KW-0285">Flavoprotein</keyword>
<dbReference type="PANTHER" id="PTHR30040:SF2">
    <property type="entry name" value="FAD:PROTEIN FMN TRANSFERASE"/>
    <property type="match status" value="1"/>
</dbReference>
<evidence type="ECO:0000256" key="6">
    <source>
        <dbReference type="ARBA" id="ARBA00022723"/>
    </source>
</evidence>
<evidence type="ECO:0000256" key="5">
    <source>
        <dbReference type="ARBA" id="ARBA00022679"/>
    </source>
</evidence>
<name>A0AAE4C799_9ACTN</name>
<evidence type="ECO:0000256" key="2">
    <source>
        <dbReference type="ARBA" id="ARBA00011955"/>
    </source>
</evidence>
<evidence type="ECO:0000256" key="7">
    <source>
        <dbReference type="ARBA" id="ARBA00022827"/>
    </source>
</evidence>
<keyword evidence="5" id="KW-0808">Transferase</keyword>
<keyword evidence="8" id="KW-0460">Magnesium</keyword>
<reference evidence="11" key="1">
    <citation type="submission" date="2023-07" db="EMBL/GenBank/DDBJ databases">
        <title>Sequencing the genomes of 1000 actinobacteria strains.</title>
        <authorList>
            <person name="Klenk H.-P."/>
        </authorList>
    </citation>
    <scope>NUCLEOTIDE SEQUENCE</scope>
    <source>
        <strain evidence="11">DSM 44707</strain>
    </source>
</reference>
<organism evidence="11 12">
    <name type="scientific">Catenuloplanes atrovinosus</name>
    <dbReference type="NCBI Taxonomy" id="137266"/>
    <lineage>
        <taxon>Bacteria</taxon>
        <taxon>Bacillati</taxon>
        <taxon>Actinomycetota</taxon>
        <taxon>Actinomycetes</taxon>
        <taxon>Micromonosporales</taxon>
        <taxon>Micromonosporaceae</taxon>
        <taxon>Catenuloplanes</taxon>
    </lineage>
</organism>
<protein>
    <recommendedName>
        <fullName evidence="3">FAD:protein FMN transferase</fullName>
        <ecNumber evidence="2">2.7.1.180</ecNumber>
    </recommendedName>
    <alternativeName>
        <fullName evidence="9">Flavin transferase</fullName>
    </alternativeName>
</protein>
<sequence length="263" mass="27891">MTTTTTVVSGMRGALGLGRARTEGIVVRHQVQVGANQFGFCFTAPPAMDRRGAGEALADAVAELRALDTTFGPLRERSLVSRFRRGEISAELYAPLADLVDRCILMRAATDGWFDAWAVPGGFDPSGLVKGWSVERAAARLRASGIENYAIHAGADVTVRGHSPAGRPWKIAVRDPYDGRRVIETLELTSGAVATTGAAGRRDHVVDPHTGRQAEGFALTTVVGPELSAANGYAIALYAAGPTALSWFPTADGYRALDRTGRL</sequence>
<comment type="cofactor">
    <cofactor evidence="1">
        <name>Mg(2+)</name>
        <dbReference type="ChEBI" id="CHEBI:18420"/>
    </cofactor>
</comment>
<evidence type="ECO:0000256" key="8">
    <source>
        <dbReference type="ARBA" id="ARBA00022842"/>
    </source>
</evidence>
<dbReference type="AlphaFoldDB" id="A0AAE4C799"/>
<dbReference type="Pfam" id="PF02424">
    <property type="entry name" value="ApbE"/>
    <property type="match status" value="1"/>
</dbReference>
<dbReference type="GO" id="GO:0046872">
    <property type="term" value="F:metal ion binding"/>
    <property type="evidence" value="ECO:0007669"/>
    <property type="project" value="UniProtKB-KW"/>
</dbReference>
<dbReference type="Gene3D" id="3.10.520.10">
    <property type="entry name" value="ApbE-like domains"/>
    <property type="match status" value="2"/>
</dbReference>
<evidence type="ECO:0000256" key="10">
    <source>
        <dbReference type="ARBA" id="ARBA00048540"/>
    </source>
</evidence>
<evidence type="ECO:0000313" key="12">
    <source>
        <dbReference type="Proteomes" id="UP001183643"/>
    </source>
</evidence>
<keyword evidence="12" id="KW-1185">Reference proteome</keyword>
<dbReference type="SUPFAM" id="SSF143631">
    <property type="entry name" value="ApbE-like"/>
    <property type="match status" value="1"/>
</dbReference>
<evidence type="ECO:0000256" key="9">
    <source>
        <dbReference type="ARBA" id="ARBA00031306"/>
    </source>
</evidence>
<gene>
    <name evidence="11" type="ORF">J2S41_000015</name>
</gene>
<proteinExistence type="predicted"/>
<evidence type="ECO:0000313" key="11">
    <source>
        <dbReference type="EMBL" id="MDR7273237.1"/>
    </source>
</evidence>
<dbReference type="EMBL" id="JAVDYB010000001">
    <property type="protein sequence ID" value="MDR7273237.1"/>
    <property type="molecule type" value="Genomic_DNA"/>
</dbReference>
<evidence type="ECO:0000256" key="1">
    <source>
        <dbReference type="ARBA" id="ARBA00001946"/>
    </source>
</evidence>
<dbReference type="Proteomes" id="UP001183643">
    <property type="component" value="Unassembled WGS sequence"/>
</dbReference>
<dbReference type="GO" id="GO:0016740">
    <property type="term" value="F:transferase activity"/>
    <property type="evidence" value="ECO:0007669"/>
    <property type="project" value="UniProtKB-KW"/>
</dbReference>
<keyword evidence="11" id="KW-0449">Lipoprotein</keyword>
<evidence type="ECO:0000256" key="4">
    <source>
        <dbReference type="ARBA" id="ARBA00022630"/>
    </source>
</evidence>
<dbReference type="PANTHER" id="PTHR30040">
    <property type="entry name" value="THIAMINE BIOSYNTHESIS LIPOPROTEIN APBE"/>
    <property type="match status" value="1"/>
</dbReference>
<comment type="catalytic activity">
    <reaction evidence="10">
        <text>L-threonyl-[protein] + FAD = FMN-L-threonyl-[protein] + AMP + H(+)</text>
        <dbReference type="Rhea" id="RHEA:36847"/>
        <dbReference type="Rhea" id="RHEA-COMP:11060"/>
        <dbReference type="Rhea" id="RHEA-COMP:11061"/>
        <dbReference type="ChEBI" id="CHEBI:15378"/>
        <dbReference type="ChEBI" id="CHEBI:30013"/>
        <dbReference type="ChEBI" id="CHEBI:57692"/>
        <dbReference type="ChEBI" id="CHEBI:74257"/>
        <dbReference type="ChEBI" id="CHEBI:456215"/>
        <dbReference type="EC" id="2.7.1.180"/>
    </reaction>
</comment>
<comment type="caution">
    <text evidence="11">The sequence shown here is derived from an EMBL/GenBank/DDBJ whole genome shotgun (WGS) entry which is preliminary data.</text>
</comment>
<dbReference type="InterPro" id="IPR024932">
    <property type="entry name" value="ApbE"/>
</dbReference>
<dbReference type="RefSeq" id="WP_310361365.1">
    <property type="nucleotide sequence ID" value="NZ_JAVDYB010000001.1"/>
</dbReference>
<keyword evidence="7" id="KW-0274">FAD</keyword>
<keyword evidence="6" id="KW-0479">Metal-binding</keyword>
<dbReference type="EC" id="2.7.1.180" evidence="2"/>